<evidence type="ECO:0000313" key="2">
    <source>
        <dbReference type="EMBL" id="MDR7356122.1"/>
    </source>
</evidence>
<keyword evidence="1" id="KW-0472">Membrane</keyword>
<evidence type="ECO:0000256" key="1">
    <source>
        <dbReference type="SAM" id="Phobius"/>
    </source>
</evidence>
<gene>
    <name evidence="2" type="ORF">J2S37_002660</name>
</gene>
<feature type="transmembrane region" description="Helical" evidence="1">
    <location>
        <begin position="21"/>
        <end position="40"/>
    </location>
</feature>
<protein>
    <recommendedName>
        <fullName evidence="4">CAAX amino terminal protease self- immunity</fullName>
    </recommendedName>
</protein>
<feature type="transmembrane region" description="Helical" evidence="1">
    <location>
        <begin position="60"/>
        <end position="79"/>
    </location>
</feature>
<proteinExistence type="predicted"/>
<evidence type="ECO:0000313" key="3">
    <source>
        <dbReference type="Proteomes" id="UP001183619"/>
    </source>
</evidence>
<comment type="caution">
    <text evidence="2">The sequence shown here is derived from an EMBL/GenBank/DDBJ whole genome shotgun (WGS) entry which is preliminary data.</text>
</comment>
<name>A0ABU2BBW0_9CORY</name>
<evidence type="ECO:0008006" key="4">
    <source>
        <dbReference type="Google" id="ProtNLM"/>
    </source>
</evidence>
<dbReference type="RefSeq" id="WP_277104598.1">
    <property type="nucleotide sequence ID" value="NZ_BAAAJS010000056.1"/>
</dbReference>
<organism evidence="2 3">
    <name type="scientific">Corynebacterium felinum</name>
    <dbReference type="NCBI Taxonomy" id="131318"/>
    <lineage>
        <taxon>Bacteria</taxon>
        <taxon>Bacillati</taxon>
        <taxon>Actinomycetota</taxon>
        <taxon>Actinomycetes</taxon>
        <taxon>Mycobacteriales</taxon>
        <taxon>Corynebacteriaceae</taxon>
        <taxon>Corynebacterium</taxon>
    </lineage>
</organism>
<feature type="transmembrane region" description="Helical" evidence="1">
    <location>
        <begin position="91"/>
        <end position="115"/>
    </location>
</feature>
<keyword evidence="1" id="KW-1133">Transmembrane helix</keyword>
<dbReference type="EMBL" id="JAVDYF010000001">
    <property type="protein sequence ID" value="MDR7356122.1"/>
    <property type="molecule type" value="Genomic_DNA"/>
</dbReference>
<accession>A0ABU2BBW0</accession>
<keyword evidence="3" id="KW-1185">Reference proteome</keyword>
<reference evidence="2 3" key="1">
    <citation type="submission" date="2023-07" db="EMBL/GenBank/DDBJ databases">
        <title>Sequencing the genomes of 1000 actinobacteria strains.</title>
        <authorList>
            <person name="Klenk H.-P."/>
        </authorList>
    </citation>
    <scope>NUCLEOTIDE SEQUENCE [LARGE SCALE GENOMIC DNA]</scope>
    <source>
        <strain evidence="2 3">DSM 44508</strain>
    </source>
</reference>
<sequence length="223" mass="25348">MRTVPYFQRDDLRVVLKWWDIVILTVIFFGSAIVSSTMAFFSAAPDVGASVEDFDSAANYYALAIQSVQLLVGVVYLWLRRFDFRLWKLHPTLKGTVVAVLLFFFLGVLFDVAYWCVDVLSRAEPTAGHGMIEQSGGVFGHLDVSLVIYSLFNGLYEELFFLGICLMVTPRWRTAAFVFSLVIRISFHTYRDCFPRCVLGSLWVWCTSSFLTEARTKTSIPLS</sequence>
<dbReference type="Proteomes" id="UP001183619">
    <property type="component" value="Unassembled WGS sequence"/>
</dbReference>
<keyword evidence="1" id="KW-0812">Transmembrane</keyword>